<organism evidence="1 2">
    <name type="scientific">Sulfurimonas aquatica</name>
    <dbReference type="NCBI Taxonomy" id="2672570"/>
    <lineage>
        <taxon>Bacteria</taxon>
        <taxon>Pseudomonadati</taxon>
        <taxon>Campylobacterota</taxon>
        <taxon>Epsilonproteobacteria</taxon>
        <taxon>Campylobacterales</taxon>
        <taxon>Sulfurimonadaceae</taxon>
        <taxon>Sulfurimonas</taxon>
    </lineage>
</organism>
<dbReference type="Gene3D" id="2.60.40.1120">
    <property type="entry name" value="Carboxypeptidase-like, regulatory domain"/>
    <property type="match status" value="1"/>
</dbReference>
<gene>
    <name evidence="1" type="ORF">GJV85_01885</name>
</gene>
<accession>A0A975GBX3</accession>
<reference evidence="1" key="2">
    <citation type="submission" date="2021-04" db="EMBL/GenBank/DDBJ databases">
        <title>Isolation and characterization of a novel species of the genus Sulfurimonas.</title>
        <authorList>
            <person name="Fukui M."/>
        </authorList>
    </citation>
    <scope>NUCLEOTIDE SEQUENCE</scope>
    <source>
        <strain evidence="1">H1576</strain>
    </source>
</reference>
<protein>
    <recommendedName>
        <fullName evidence="3">Carboxypeptidase regulatory-like domain-containing protein</fullName>
    </recommendedName>
</protein>
<sequence length="1391" mass="149992">MKNLNHKKGNKMAKSITVSLIASIALIGGMGLSGCTSNEATTSTVTIEQHEVMQSVNLTGRVSVDAARATASATQGVYSVVAYNLNDSTEYKTLTDSTGSYALSGMTEGEYQIVASNSGYAIATAVRKTMSRGTAAVVNITLTAAGSIKGTAVGAGLVSIPGTSYISTVAPDGSYELINVPVGEYTLNFGLNAITEGYTNINKTVSIVAGANTVDPVNVYALNVQQYDNTWGTVLGMHYGDGYEFSFNRSVSVEQLSGAITLSDGKDTYPVKIDAMDLYTNYVNVHSEDLLPAGDYTLTLSKDIGLSEDVVVTLTLNNTAVVWSDTYEQERSMGIQFATDTNLSAENITVSGDDGSAVSVLIHEGENKNGYILSGDYKSGVNYTVALSGLATTELFYPTDYGVKTYVSFYAAKANIQAYGIEPGDTISTYFNSNDVDLGSVSITLTNSDTGISKTFDVKDPLVDVRSTAYYNYYYGSYVYVDLKPVLKYAENYTMTVNATNVYGEDMSSTTTFSTPVPIFTDISPDMQDGLDLGMLAYGDQMYSSMFSASFNVKMNTNKGTATLTDITNSDTVDTMGSFYMSDSEYGAMPASLKPSTSYELTFSGFEAVDGTAIPDKTTTFKTPTSSIVFSSIQNAQIVDPEMINNQITFSIFGMLDGEQKATLEGLVGITQYGEAIGVNETHPTPKFIWRDLPTGFTMLTIAFTIEDDSNYEIKLSDPQAIPEMILPYTMLSFSTLKPKETVVENTLRSFSIIGNAYISNSIYAPIGAYYDEPMYTNDAQSNVNVSMRVPYLTTTNSSECSSNSPVIDTETYAGMVSVSESDGTVVDINATASDNGSSYEYYYYDANGNYIGTHYLCYTDVYVSGSFAEDYNTTYTLAVDTTSEDFTNVVSPQNTTSSYTYSVAPYGTVYVNAYGNSMDGVIQMSISSNVALSVEEMKNSLVVNTDDNLSVLDFYVSGYPYVDIDENNISTEYSRSFGVTLSQSNYSYTKYEVSSPAGISSYDVKNATVGAKVLTSPISGVFQSVPDLTPMTVLGAESESVANDMIVIALNKPVYLKDIATFDTNGTPSDVAFELMDDANASVTITDVKLSDGSMLADMNASSSFVFTLAEAMDVTKEYTLTLKSGSKLTSPVSKLTLSGPVALPVMTKVIEIAQPMYLYQYYGMKDQNVDLGVSGYVSSYAGSNYFTATKITATSGYMINQEDVTSLFSGTYQTDSGYDAYFEGDYAIQKNQSYSSIDATIAVSATDSSDKTVTAMKTFDKLYRSYVPSISSVYTNGTDANVQLQMYNFDSYSTDVNESNFKVYNYDANTSLFTTEVSGAISSVTHTSGSSSVYVDINTSVLDANSSYGVRMMGVPYYGTEYPSDFTQDSFIFGGIVETTTANPTDIPL</sequence>
<dbReference type="EMBL" id="CP046072">
    <property type="protein sequence ID" value="QSZ40912.1"/>
    <property type="molecule type" value="Genomic_DNA"/>
</dbReference>
<evidence type="ECO:0000313" key="1">
    <source>
        <dbReference type="EMBL" id="QSZ40912.1"/>
    </source>
</evidence>
<evidence type="ECO:0000313" key="2">
    <source>
        <dbReference type="Proteomes" id="UP000671852"/>
    </source>
</evidence>
<dbReference type="KEGG" id="saqt:GJV85_01885"/>
<keyword evidence="2" id="KW-1185">Reference proteome</keyword>
<dbReference type="GO" id="GO:0030246">
    <property type="term" value="F:carbohydrate binding"/>
    <property type="evidence" value="ECO:0007669"/>
    <property type="project" value="InterPro"/>
</dbReference>
<dbReference type="InterPro" id="IPR013784">
    <property type="entry name" value="Carb-bd-like_fold"/>
</dbReference>
<dbReference type="PROSITE" id="PS51257">
    <property type="entry name" value="PROKAR_LIPOPROTEIN"/>
    <property type="match status" value="1"/>
</dbReference>
<proteinExistence type="predicted"/>
<dbReference type="SUPFAM" id="SSF49452">
    <property type="entry name" value="Starch-binding domain-like"/>
    <property type="match status" value="1"/>
</dbReference>
<dbReference type="Proteomes" id="UP000671852">
    <property type="component" value="Chromosome"/>
</dbReference>
<reference evidence="1" key="1">
    <citation type="submission" date="2019-11" db="EMBL/GenBank/DDBJ databases">
        <authorList>
            <person name="Kojima H."/>
        </authorList>
    </citation>
    <scope>NUCLEOTIDE SEQUENCE</scope>
    <source>
        <strain evidence="1">H1576</strain>
    </source>
</reference>
<dbReference type="RefSeq" id="WP_207562187.1">
    <property type="nucleotide sequence ID" value="NZ_CP046072.1"/>
</dbReference>
<evidence type="ECO:0008006" key="3">
    <source>
        <dbReference type="Google" id="ProtNLM"/>
    </source>
</evidence>
<name>A0A975GBX3_9BACT</name>